<evidence type="ECO:0000313" key="4">
    <source>
        <dbReference type="Proteomes" id="UP000738431"/>
    </source>
</evidence>
<accession>A0ABZ1C5H6</accession>
<keyword evidence="1" id="KW-0472">Membrane</keyword>
<name>A0ABZ1C5H6_9BACT</name>
<gene>
    <name evidence="3" type="ORF">K1X11_017460</name>
</gene>
<evidence type="ECO:0000256" key="1">
    <source>
        <dbReference type="SAM" id="Phobius"/>
    </source>
</evidence>
<evidence type="ECO:0000313" key="3">
    <source>
        <dbReference type="EMBL" id="WRQ86602.1"/>
    </source>
</evidence>
<dbReference type="InterPro" id="IPR002881">
    <property type="entry name" value="DUF58"/>
</dbReference>
<dbReference type="PANTHER" id="PTHR33608">
    <property type="entry name" value="BLL2464 PROTEIN"/>
    <property type="match status" value="1"/>
</dbReference>
<dbReference type="PANTHER" id="PTHR33608:SF3">
    <property type="entry name" value="SLR2013 PROTEIN"/>
    <property type="match status" value="1"/>
</dbReference>
<keyword evidence="4" id="KW-1185">Reference proteome</keyword>
<feature type="transmembrane region" description="Helical" evidence="1">
    <location>
        <begin position="47"/>
        <end position="66"/>
    </location>
</feature>
<feature type="domain" description="DUF58" evidence="2">
    <location>
        <begin position="213"/>
        <end position="386"/>
    </location>
</feature>
<reference evidence="3 4" key="1">
    <citation type="submission" date="2023-12" db="EMBL/GenBank/DDBJ databases">
        <title>Description of an unclassified Opitutus bacterium of Verrucomicrobiota.</title>
        <authorList>
            <person name="Zhang D.-F."/>
        </authorList>
    </citation>
    <scope>NUCLEOTIDE SEQUENCE [LARGE SCALE GENOMIC DNA]</scope>
    <source>
        <strain evidence="3 4">WL0086</strain>
    </source>
</reference>
<keyword evidence="1" id="KW-1133">Transmembrane helix</keyword>
<feature type="transmembrane region" description="Helical" evidence="1">
    <location>
        <begin position="23"/>
        <end position="40"/>
    </location>
</feature>
<dbReference type="RefSeq" id="WP_221033063.1">
    <property type="nucleotide sequence ID" value="NZ_CP139781.1"/>
</dbReference>
<sequence length="457" mass="51314">MIEPVHSPQPEGPQSSVVPGRRLLAGVAVVALYALLCAAWDELAGTWLLALGGWLLVALVDLAWSLQTVKTPELSVAEVVRFTKDRAGTLRVHLARREGTPDRLRFALALPGGFTDERDEVMLTLPEEAKSHVDWKATPAARGRFYGVRAACELRSCWGFWELRERRVLPCELRVYPDLLKERAVMAAMFLDRGQFGQKVTRTIGRGREFEKLREYQPGDGFDEIHWKATAKQGYPVTKVFQAERTQEIYVVLDTSRLSARPVQMDGITTTVLERYLTSALVLLQAAQRQGDRFGLVAYGSRVRAFLRAGNGAAHYGACREAVHTLQPVPETPDPAEIVRFLRTRLRRRALLFFLTDLSDPVLAEEFARHIGPLARQHLVMINQVRPPGVQPLFAGEAVTETAEVYQRLAGHLRWSELRKVSQLLRPQGATVAMMDDEALAGHLVTQYLEVKRRQAL</sequence>
<dbReference type="InterPro" id="IPR036465">
    <property type="entry name" value="vWFA_dom_sf"/>
</dbReference>
<dbReference type="Pfam" id="PF01882">
    <property type="entry name" value="DUF58"/>
    <property type="match status" value="1"/>
</dbReference>
<evidence type="ECO:0000259" key="2">
    <source>
        <dbReference type="Pfam" id="PF01882"/>
    </source>
</evidence>
<dbReference type="Proteomes" id="UP000738431">
    <property type="component" value="Chromosome"/>
</dbReference>
<keyword evidence="1" id="KW-0812">Transmembrane</keyword>
<proteinExistence type="predicted"/>
<organism evidence="3 4">
    <name type="scientific">Actomonas aquatica</name>
    <dbReference type="NCBI Taxonomy" id="2866162"/>
    <lineage>
        <taxon>Bacteria</taxon>
        <taxon>Pseudomonadati</taxon>
        <taxon>Verrucomicrobiota</taxon>
        <taxon>Opitutia</taxon>
        <taxon>Opitutales</taxon>
        <taxon>Opitutaceae</taxon>
        <taxon>Actomonas</taxon>
    </lineage>
</organism>
<protein>
    <submittedName>
        <fullName evidence="3">DUF58 domain-containing protein</fullName>
    </submittedName>
</protein>
<dbReference type="SUPFAM" id="SSF53300">
    <property type="entry name" value="vWA-like"/>
    <property type="match status" value="1"/>
</dbReference>
<dbReference type="EMBL" id="CP139781">
    <property type="protein sequence ID" value="WRQ86602.1"/>
    <property type="molecule type" value="Genomic_DNA"/>
</dbReference>